<reference evidence="2" key="1">
    <citation type="submission" date="2022-10" db="EMBL/GenBank/DDBJ databases">
        <title>Complete genome sequence of Agrobacterium salinitolerans CFBP5507.</title>
        <authorList>
            <person name="Tchabashvili S."/>
            <person name="Yen H.-C."/>
            <person name="Haryono M."/>
            <person name="Lin Y.-C."/>
            <person name="Lai E.-M."/>
            <person name="Kuo C.-H."/>
        </authorList>
    </citation>
    <scope>NUCLEOTIDE SEQUENCE</scope>
    <source>
        <strain evidence="2">CFBP5507</strain>
    </source>
</reference>
<proteinExistence type="predicted"/>
<dbReference type="AlphaFoldDB" id="A0A9X9KDQ1"/>
<name>A0A9X9KDQ1_9HYPH</name>
<dbReference type="InterPro" id="IPR006429">
    <property type="entry name" value="Phage_lambda_portal"/>
</dbReference>
<dbReference type="NCBIfam" id="TIGR01539">
    <property type="entry name" value="portal_lambda"/>
    <property type="match status" value="1"/>
</dbReference>
<protein>
    <submittedName>
        <fullName evidence="2">Phage portal protein</fullName>
    </submittedName>
</protein>
<gene>
    <name evidence="2" type="ORF">CFBP5507_06065</name>
</gene>
<dbReference type="Proteomes" id="UP000298735">
    <property type="component" value="Chromosome Circular"/>
</dbReference>
<dbReference type="Pfam" id="PF05136">
    <property type="entry name" value="Phage_portal_2"/>
    <property type="match status" value="1"/>
</dbReference>
<dbReference type="GO" id="GO:0019068">
    <property type="term" value="P:virion assembly"/>
    <property type="evidence" value="ECO:0007669"/>
    <property type="project" value="InterPro"/>
</dbReference>
<evidence type="ECO:0000256" key="1">
    <source>
        <dbReference type="SAM" id="MobiDB-lite"/>
    </source>
</evidence>
<evidence type="ECO:0000313" key="3">
    <source>
        <dbReference type="Proteomes" id="UP000298735"/>
    </source>
</evidence>
<dbReference type="EMBL" id="CP109968">
    <property type="protein sequence ID" value="UYZ08565.1"/>
    <property type="molecule type" value="Genomic_DNA"/>
</dbReference>
<feature type="region of interest" description="Disordered" evidence="1">
    <location>
        <begin position="494"/>
        <end position="536"/>
    </location>
</feature>
<dbReference type="GO" id="GO:0005198">
    <property type="term" value="F:structural molecule activity"/>
    <property type="evidence" value="ECO:0007669"/>
    <property type="project" value="InterPro"/>
</dbReference>
<feature type="compositionally biased region" description="Acidic residues" evidence="1">
    <location>
        <begin position="526"/>
        <end position="536"/>
    </location>
</feature>
<accession>A0A9X9KDQ1</accession>
<sequence>MGNALGIVPTPAPTSLPTVIQPRAGYMRDGRGTVFSRWLPALRSSRDDVAAAWSAAAARTVELWQNNGWISGMVDQATANTVGGGLRLRAMPENDLFGMDEKAAQQWRKLVEAKWELYSNTPAECDIEGKLTIPQMTDAAFRQWIVFGEILAEITWRIRQGSQTGTKVRMLSPTRIVNKSDPFSRLHSGVRVDADGMPISYVVQKDNPLIGIEEFEVRARDGYGRPKVIHVFMGLPGQTRGIGILVPILKVAKQFDQLADATLLASIIQTVFAASIESEAPTTEALRGLLNPREEALLMAQGSSQFDIFMAAKEGWGEGHPIDVGFAGRIAHMFPGEKLNFHSPEQPATAYKEFSLHLLREMARCLGLTYESATGDYEGATYSSVRMAVNEIFAITKARRKFLLSPFLQQIYEAWLEEKIEAGEIPFPGGIDNFIANRAAACRARWSGDPKPVADDLKSAKTHELYRNMGIMADQTIADDLGLDIEDEYAQRAREKEMREEYGLPDNFYPQSLIASDQIENQPDEKEGDDGDNPNA</sequence>
<dbReference type="KEGG" id="asal:CFBP5507_06065"/>
<feature type="compositionally biased region" description="Polar residues" evidence="1">
    <location>
        <begin position="509"/>
        <end position="521"/>
    </location>
</feature>
<organism evidence="2 3">
    <name type="scientific">Agrobacterium salinitolerans</name>
    <dbReference type="NCBI Taxonomy" id="1183413"/>
    <lineage>
        <taxon>Bacteria</taxon>
        <taxon>Pseudomonadati</taxon>
        <taxon>Pseudomonadota</taxon>
        <taxon>Alphaproteobacteria</taxon>
        <taxon>Hyphomicrobiales</taxon>
        <taxon>Rhizobiaceae</taxon>
        <taxon>Rhizobium/Agrobacterium group</taxon>
        <taxon>Agrobacterium</taxon>
    </lineage>
</organism>
<evidence type="ECO:0000313" key="2">
    <source>
        <dbReference type="EMBL" id="UYZ08565.1"/>
    </source>
</evidence>